<evidence type="ECO:0000313" key="2">
    <source>
        <dbReference type="EMBL" id="KMZ58330.1"/>
    </source>
</evidence>
<keyword evidence="4" id="KW-1185">Reference proteome</keyword>
<comment type="caution">
    <text evidence="3">The sequence shown here is derived from an EMBL/GenBank/DDBJ whole genome shotgun (WGS) entry which is preliminary data.</text>
</comment>
<evidence type="ECO:0000259" key="1">
    <source>
        <dbReference type="Pfam" id="PF05699"/>
    </source>
</evidence>
<dbReference type="PANTHER" id="PTHR23272">
    <property type="entry name" value="BED FINGER-RELATED"/>
    <property type="match status" value="1"/>
</dbReference>
<reference evidence="4" key="2">
    <citation type="journal article" date="2016" name="Nature">
        <title>The genome of the seagrass Zostera marina reveals angiosperm adaptation to the sea.</title>
        <authorList>
            <person name="Olsen J.L."/>
            <person name="Rouze P."/>
            <person name="Verhelst B."/>
            <person name="Lin Y.-C."/>
            <person name="Bayer T."/>
            <person name="Collen J."/>
            <person name="Dattolo E."/>
            <person name="De Paoli E."/>
            <person name="Dittami S."/>
            <person name="Maumus F."/>
            <person name="Michel G."/>
            <person name="Kersting A."/>
            <person name="Lauritano C."/>
            <person name="Lohaus R."/>
            <person name="Toepel M."/>
            <person name="Tonon T."/>
            <person name="Vanneste K."/>
            <person name="Amirebrahimi M."/>
            <person name="Brakel J."/>
            <person name="Bostroem C."/>
            <person name="Chovatia M."/>
            <person name="Grimwood J."/>
            <person name="Jenkins J.W."/>
            <person name="Jueterbock A."/>
            <person name="Mraz A."/>
            <person name="Stam W.T."/>
            <person name="Tice H."/>
            <person name="Bornberg-Bauer E."/>
            <person name="Green P.J."/>
            <person name="Pearson G.A."/>
            <person name="Procaccini G."/>
            <person name="Duarte C.M."/>
            <person name="Schmutz J."/>
            <person name="Reusch T.B.H."/>
            <person name="Van de Peer Y."/>
        </authorList>
    </citation>
    <scope>NUCLEOTIDE SEQUENCE [LARGE SCALE GENOMIC DNA]</scope>
    <source>
        <strain evidence="4">cv. Finnish</strain>
    </source>
</reference>
<gene>
    <name evidence="3" type="ORF">ZOSMA_351G00030</name>
    <name evidence="2" type="ORF">ZOSMA_789G00020</name>
</gene>
<protein>
    <recommendedName>
        <fullName evidence="1">HAT C-terminal dimerisation domain-containing protein</fullName>
    </recommendedName>
</protein>
<dbReference type="EMBL" id="LFYR01001961">
    <property type="protein sequence ID" value="KMZ58330.1"/>
    <property type="molecule type" value="Genomic_DNA"/>
</dbReference>
<organism evidence="3 4">
    <name type="scientific">Zostera marina</name>
    <name type="common">Eelgrass</name>
    <dbReference type="NCBI Taxonomy" id="29655"/>
    <lineage>
        <taxon>Eukaryota</taxon>
        <taxon>Viridiplantae</taxon>
        <taxon>Streptophyta</taxon>
        <taxon>Embryophyta</taxon>
        <taxon>Tracheophyta</taxon>
        <taxon>Spermatophyta</taxon>
        <taxon>Magnoliopsida</taxon>
        <taxon>Liliopsida</taxon>
        <taxon>Zosteraceae</taxon>
        <taxon>Zostera</taxon>
    </lineage>
</organism>
<sequence length="79" mass="8850">MDNEAELDQFMNEDVGGSNDRNELEIYLNDSLAAKQSTFDILKSWKFNEVKYPVVAHMAKDILAIPVSTVASESYFSTG</sequence>
<dbReference type="EMBL" id="LFYR01001104">
    <property type="protein sequence ID" value="KMZ64690.1"/>
    <property type="molecule type" value="Genomic_DNA"/>
</dbReference>
<dbReference type="PANTHER" id="PTHR23272:SF187">
    <property type="entry name" value="AC9 TRANSPOSASE-RELATED"/>
    <property type="match status" value="1"/>
</dbReference>
<name>A0A0K9P954_ZOSMR</name>
<accession>A0A0K9P954</accession>
<feature type="domain" description="HAT C-terminal dimerisation" evidence="1">
    <location>
        <begin position="23"/>
        <end position="79"/>
    </location>
</feature>
<dbReference type="OrthoDB" id="1893698at2759"/>
<dbReference type="GO" id="GO:0046983">
    <property type="term" value="F:protein dimerization activity"/>
    <property type="evidence" value="ECO:0007669"/>
    <property type="project" value="InterPro"/>
</dbReference>
<dbReference type="OMA" id="EAMICYQ"/>
<proteinExistence type="predicted"/>
<dbReference type="SUPFAM" id="SSF53098">
    <property type="entry name" value="Ribonuclease H-like"/>
    <property type="match status" value="1"/>
</dbReference>
<dbReference type="Pfam" id="PF05699">
    <property type="entry name" value="Dimer_Tnp_hAT"/>
    <property type="match status" value="1"/>
</dbReference>
<dbReference type="InterPro" id="IPR012337">
    <property type="entry name" value="RNaseH-like_sf"/>
</dbReference>
<dbReference type="AlphaFoldDB" id="A0A0K9P954"/>
<reference evidence="3" key="1">
    <citation type="submission" date="2015-06" db="EMBL/GenBank/DDBJ databases">
        <title>The genome of the seagrass Zostera marina.</title>
        <authorList>
            <person name="Olsen J.L."/>
            <person name="Schmutz J."/>
            <person name="Jenkins J."/>
            <person name="Grimwood J."/>
            <person name="Amirebrahimi M."/>
            <person name="Tice H."/>
            <person name="Chovatia M."/>
            <person name="Van de Peer Y."/>
            <person name="Rouze P."/>
            <person name="Verhelst B."/>
            <person name="Lin Y.-C."/>
        </authorList>
    </citation>
    <scope>NUCLEOTIDE SEQUENCE [LARGE SCALE GENOMIC DNA]</scope>
    <source>
        <strain evidence="3">Finnish</strain>
    </source>
</reference>
<dbReference type="InterPro" id="IPR008906">
    <property type="entry name" value="HATC_C_dom"/>
</dbReference>
<evidence type="ECO:0000313" key="4">
    <source>
        <dbReference type="Proteomes" id="UP000036987"/>
    </source>
</evidence>
<dbReference type="Proteomes" id="UP000036987">
    <property type="component" value="Unassembled WGS sequence"/>
</dbReference>
<evidence type="ECO:0000313" key="3">
    <source>
        <dbReference type="EMBL" id="KMZ64690.1"/>
    </source>
</evidence>